<feature type="domain" description="FecR protein" evidence="2">
    <location>
        <begin position="175"/>
        <end position="270"/>
    </location>
</feature>
<dbReference type="RefSeq" id="WP_111632454.1">
    <property type="nucleotide sequence ID" value="NZ_QLLR01000002.1"/>
</dbReference>
<organism evidence="4 5">
    <name type="scientific">Pedobacter cryoconitis</name>
    <dbReference type="NCBI Taxonomy" id="188932"/>
    <lineage>
        <taxon>Bacteria</taxon>
        <taxon>Pseudomonadati</taxon>
        <taxon>Bacteroidota</taxon>
        <taxon>Sphingobacteriia</taxon>
        <taxon>Sphingobacteriales</taxon>
        <taxon>Sphingobacteriaceae</taxon>
        <taxon>Pedobacter</taxon>
    </lineage>
</organism>
<keyword evidence="1" id="KW-0472">Membrane</keyword>
<name>A0A327T683_9SPHI</name>
<accession>A0A327T683</accession>
<sequence length="383" mass="42423">MNPEQFRILIAKYNSNTATAAERALVENWYEQISDNEISPEAADLKEQLYRGIKKHTAANQQPVQASLTLLKRRKLYPWIASAAVLCIVFSIAVLYLKPVTHINKNLVSSKQINQIYPGTNKAILTLADGSKISLSDAGNGQLAKQAGVMVTKTKNGGLVYRVTGDDPTAPKYNTISTPRGGQYQLLLADGTKIWLNANSSLTFPTAFPGATRKVQLKGEAYFEVAKDKSKAFFVETAQTQVRVLGTHFNIMAYAEENAQQTTLLEGSVELSKGIEKSILKPGQQARTVGSSGQISVRDLENADEAIAWKNGYFQFEKSDLHSLMRQISRWYATDVIYKGTMPKKEYSGKIPRSVNVKTLLDMLAYSGIHCHIENNKIVVSQR</sequence>
<dbReference type="InterPro" id="IPR006860">
    <property type="entry name" value="FecR"/>
</dbReference>
<dbReference type="AlphaFoldDB" id="A0A327T683"/>
<protein>
    <submittedName>
        <fullName evidence="4">FecR family protein</fullName>
    </submittedName>
</protein>
<evidence type="ECO:0000259" key="2">
    <source>
        <dbReference type="Pfam" id="PF04773"/>
    </source>
</evidence>
<dbReference type="PANTHER" id="PTHR30273:SF2">
    <property type="entry name" value="PROTEIN FECR"/>
    <property type="match status" value="1"/>
</dbReference>
<evidence type="ECO:0000259" key="3">
    <source>
        <dbReference type="Pfam" id="PF16344"/>
    </source>
</evidence>
<evidence type="ECO:0000256" key="1">
    <source>
        <dbReference type="SAM" id="Phobius"/>
    </source>
</evidence>
<dbReference type="GO" id="GO:0016989">
    <property type="term" value="F:sigma factor antagonist activity"/>
    <property type="evidence" value="ECO:0007669"/>
    <property type="project" value="TreeGrafter"/>
</dbReference>
<dbReference type="PANTHER" id="PTHR30273">
    <property type="entry name" value="PERIPLASMIC SIGNAL SENSOR AND SIGMA FACTOR ACTIVATOR FECR-RELATED"/>
    <property type="match status" value="1"/>
</dbReference>
<dbReference type="FunFam" id="2.60.120.1440:FF:000001">
    <property type="entry name" value="Putative anti-sigma factor"/>
    <property type="match status" value="1"/>
</dbReference>
<feature type="transmembrane region" description="Helical" evidence="1">
    <location>
        <begin position="76"/>
        <end position="97"/>
    </location>
</feature>
<comment type="caution">
    <text evidence="4">The sequence shown here is derived from an EMBL/GenBank/DDBJ whole genome shotgun (WGS) entry which is preliminary data.</text>
</comment>
<dbReference type="Gene3D" id="2.60.120.1440">
    <property type="match status" value="1"/>
</dbReference>
<dbReference type="Pfam" id="PF16344">
    <property type="entry name" value="FecR_C"/>
    <property type="match status" value="1"/>
</dbReference>
<keyword evidence="1" id="KW-0812">Transmembrane</keyword>
<dbReference type="OrthoDB" id="1099963at2"/>
<dbReference type="InterPro" id="IPR032508">
    <property type="entry name" value="FecR_C"/>
</dbReference>
<dbReference type="Proteomes" id="UP000249754">
    <property type="component" value="Unassembled WGS sequence"/>
</dbReference>
<dbReference type="Gene3D" id="3.55.50.30">
    <property type="match status" value="1"/>
</dbReference>
<dbReference type="PIRSF" id="PIRSF018266">
    <property type="entry name" value="FecR"/>
    <property type="match status" value="1"/>
</dbReference>
<reference evidence="4 5" key="1">
    <citation type="submission" date="2018-06" db="EMBL/GenBank/DDBJ databases">
        <title>Genomic Encyclopedia of Archaeal and Bacterial Type Strains, Phase II (KMG-II): from individual species to whole genera.</title>
        <authorList>
            <person name="Goeker M."/>
        </authorList>
    </citation>
    <scope>NUCLEOTIDE SEQUENCE [LARGE SCALE GENOMIC DNA]</scope>
    <source>
        <strain evidence="4 5">DSM 14825</strain>
    </source>
</reference>
<evidence type="ECO:0000313" key="5">
    <source>
        <dbReference type="Proteomes" id="UP000249754"/>
    </source>
</evidence>
<evidence type="ECO:0000313" key="4">
    <source>
        <dbReference type="EMBL" id="RAJ35594.1"/>
    </source>
</evidence>
<dbReference type="InterPro" id="IPR012373">
    <property type="entry name" value="Ferrdict_sens_TM"/>
</dbReference>
<dbReference type="EMBL" id="QLLR01000002">
    <property type="protein sequence ID" value="RAJ35594.1"/>
    <property type="molecule type" value="Genomic_DNA"/>
</dbReference>
<dbReference type="Pfam" id="PF04773">
    <property type="entry name" value="FecR"/>
    <property type="match status" value="1"/>
</dbReference>
<feature type="domain" description="Protein FecR C-terminal" evidence="3">
    <location>
        <begin position="313"/>
        <end position="380"/>
    </location>
</feature>
<gene>
    <name evidence="4" type="ORF">LY11_00840</name>
</gene>
<proteinExistence type="predicted"/>
<keyword evidence="1" id="KW-1133">Transmembrane helix</keyword>